<gene>
    <name evidence="3" type="ORF">DSL72_006760</name>
</gene>
<dbReference type="OrthoDB" id="10006218at2759"/>
<evidence type="ECO:0000313" key="4">
    <source>
        <dbReference type="Proteomes" id="UP000672032"/>
    </source>
</evidence>
<protein>
    <recommendedName>
        <fullName evidence="2">Methyltransferase domain-containing protein</fullName>
    </recommendedName>
</protein>
<evidence type="ECO:0000313" key="3">
    <source>
        <dbReference type="EMBL" id="QSZ36877.1"/>
    </source>
</evidence>
<name>A0A8A3PN24_9HELO</name>
<dbReference type="PANTHER" id="PTHR32026">
    <property type="entry name" value="METHYLTRANSFERASE-LIKE PROTEIN 24"/>
    <property type="match status" value="1"/>
</dbReference>
<evidence type="ECO:0000259" key="2">
    <source>
        <dbReference type="Pfam" id="PF13383"/>
    </source>
</evidence>
<dbReference type="InterPro" id="IPR025714">
    <property type="entry name" value="Methyltranfer_dom"/>
</dbReference>
<evidence type="ECO:0000256" key="1">
    <source>
        <dbReference type="SAM" id="SignalP"/>
    </source>
</evidence>
<feature type="domain" description="Methyltransferase" evidence="2">
    <location>
        <begin position="86"/>
        <end position="234"/>
    </location>
</feature>
<dbReference type="EMBL" id="CP063411">
    <property type="protein sequence ID" value="QSZ36877.1"/>
    <property type="molecule type" value="Genomic_DNA"/>
</dbReference>
<keyword evidence="4" id="KW-1185">Reference proteome</keyword>
<feature type="signal peptide" evidence="1">
    <location>
        <begin position="1"/>
        <end position="30"/>
    </location>
</feature>
<dbReference type="Pfam" id="PF13383">
    <property type="entry name" value="Methyltransf_22"/>
    <property type="match status" value="1"/>
</dbReference>
<organism evidence="3 4">
    <name type="scientific">Monilinia vaccinii-corymbosi</name>
    <dbReference type="NCBI Taxonomy" id="61207"/>
    <lineage>
        <taxon>Eukaryota</taxon>
        <taxon>Fungi</taxon>
        <taxon>Dikarya</taxon>
        <taxon>Ascomycota</taxon>
        <taxon>Pezizomycotina</taxon>
        <taxon>Leotiomycetes</taxon>
        <taxon>Helotiales</taxon>
        <taxon>Sclerotiniaceae</taxon>
        <taxon>Monilinia</taxon>
    </lineage>
</organism>
<accession>A0A8A3PN24</accession>
<sequence>MRSNKPVQILFLTSLFLLAVFVSVPSKARSKVPFSMSTLGTFHFIPISRPNLDAFMQQSEVIYQRSVAQRREIRRKFPDRGFFPAKDADTFRETPWSIWDLVSPSYGCPWEMERLGRVGEGGWWICGISKFAEGKKKACVVYSFGVGNDSSFEAEILGRTKCEIWGYDQHVQGFNFGPEVTEEMRERAHFERNGANAATDEGNRLFTIQELMKRNGHDYIDILKTDIEYSEYNTLSSLNGHTLPGGAGALTSPDPTKPEFPIGQILVEMHIFEWQGITASVFLDWWESMEFRGLRALHREIDTVAPGMGVEGGGVKLCSVRILSLFYFPPIFQRRVSMRIDQSC</sequence>
<dbReference type="AlphaFoldDB" id="A0A8A3PN24"/>
<dbReference type="InterPro" id="IPR026913">
    <property type="entry name" value="METTL24"/>
</dbReference>
<reference evidence="3" key="1">
    <citation type="submission" date="2020-10" db="EMBL/GenBank/DDBJ databases">
        <title>Genome Sequence of Monilinia vaccinii-corymbosi Sheds Light on Mummy Berry Disease Infection of Blueberry and Mating Type.</title>
        <authorList>
            <person name="Yow A.G."/>
            <person name="Zhang Y."/>
            <person name="Bansal K."/>
            <person name="Eacker S.M."/>
            <person name="Sullivan S."/>
            <person name="Liachko I."/>
            <person name="Cubeta M.A."/>
            <person name="Rollins J.A."/>
            <person name="Ashrafi H."/>
        </authorList>
    </citation>
    <scope>NUCLEOTIDE SEQUENCE</scope>
    <source>
        <strain evidence="3">RL-1</strain>
    </source>
</reference>
<dbReference type="Proteomes" id="UP000672032">
    <property type="component" value="Chromosome 7"/>
</dbReference>
<proteinExistence type="predicted"/>
<feature type="chain" id="PRO_5032881088" description="Methyltransferase domain-containing protein" evidence="1">
    <location>
        <begin position="31"/>
        <end position="344"/>
    </location>
</feature>
<dbReference type="PANTHER" id="PTHR32026:SF10">
    <property type="entry name" value="METHYLTRANSFERASE-LIKE PROTEIN 24-RELATED"/>
    <property type="match status" value="1"/>
</dbReference>
<keyword evidence="1" id="KW-0732">Signal</keyword>